<sequence>MSHVWDENTRTLFVPSGEISASPMTPDRCLRVRAAHPVGVRSDVFGEAERFRQLFVSSYNRTQRVDCGHFGVSIQGDQTIAEPAGDQEELSVSTSTSSSIVTAVSGSGGEVVGRRSVQTGETRRWKTSTARKNYDDNSLAGVMLRYFLTSIPGRTVTGASTWRP</sequence>
<evidence type="ECO:0000313" key="2">
    <source>
        <dbReference type="Proteomes" id="UP000299102"/>
    </source>
</evidence>
<dbReference type="AlphaFoldDB" id="A0A4C1Y772"/>
<gene>
    <name evidence="1" type="ORF">EVAR_55144_1</name>
</gene>
<accession>A0A4C1Y772</accession>
<dbReference type="Proteomes" id="UP000299102">
    <property type="component" value="Unassembled WGS sequence"/>
</dbReference>
<evidence type="ECO:0000313" key="1">
    <source>
        <dbReference type="EMBL" id="GBP72101.1"/>
    </source>
</evidence>
<proteinExistence type="predicted"/>
<organism evidence="1 2">
    <name type="scientific">Eumeta variegata</name>
    <name type="common">Bagworm moth</name>
    <name type="synonym">Eumeta japonica</name>
    <dbReference type="NCBI Taxonomy" id="151549"/>
    <lineage>
        <taxon>Eukaryota</taxon>
        <taxon>Metazoa</taxon>
        <taxon>Ecdysozoa</taxon>
        <taxon>Arthropoda</taxon>
        <taxon>Hexapoda</taxon>
        <taxon>Insecta</taxon>
        <taxon>Pterygota</taxon>
        <taxon>Neoptera</taxon>
        <taxon>Endopterygota</taxon>
        <taxon>Lepidoptera</taxon>
        <taxon>Glossata</taxon>
        <taxon>Ditrysia</taxon>
        <taxon>Tineoidea</taxon>
        <taxon>Psychidae</taxon>
        <taxon>Oiketicinae</taxon>
        <taxon>Eumeta</taxon>
    </lineage>
</organism>
<keyword evidence="2" id="KW-1185">Reference proteome</keyword>
<name>A0A4C1Y772_EUMVA</name>
<comment type="caution">
    <text evidence="1">The sequence shown here is derived from an EMBL/GenBank/DDBJ whole genome shotgun (WGS) entry which is preliminary data.</text>
</comment>
<reference evidence="1 2" key="1">
    <citation type="journal article" date="2019" name="Commun. Biol.">
        <title>The bagworm genome reveals a unique fibroin gene that provides high tensile strength.</title>
        <authorList>
            <person name="Kono N."/>
            <person name="Nakamura H."/>
            <person name="Ohtoshi R."/>
            <person name="Tomita M."/>
            <person name="Numata K."/>
            <person name="Arakawa K."/>
        </authorList>
    </citation>
    <scope>NUCLEOTIDE SEQUENCE [LARGE SCALE GENOMIC DNA]</scope>
</reference>
<protein>
    <submittedName>
        <fullName evidence="1">Uncharacterized protein</fullName>
    </submittedName>
</protein>
<dbReference type="EMBL" id="BGZK01001133">
    <property type="protein sequence ID" value="GBP72101.1"/>
    <property type="molecule type" value="Genomic_DNA"/>
</dbReference>